<dbReference type="HOGENOM" id="CLU_098588_2_0_9"/>
<dbReference type="EMBL" id="CP000924">
    <property type="protein sequence ID" value="ABY95792.1"/>
    <property type="molecule type" value="Genomic_DNA"/>
</dbReference>
<dbReference type="STRING" id="340099.Teth39_2170"/>
<dbReference type="PANTHER" id="PTHR43351">
    <property type="entry name" value="L(+)-TARTRATE DEHYDRATASE SUBUNIT BETA"/>
    <property type="match status" value="1"/>
</dbReference>
<gene>
    <name evidence="4" type="ordered locus">Teth39_2170</name>
</gene>
<keyword evidence="5" id="KW-1185">Reference proteome</keyword>
<dbReference type="Gene3D" id="3.20.130.10">
    <property type="entry name" value="Fe-S hydro-lyase, tartrate dehydratase beta-type, catalytic domain"/>
    <property type="match status" value="1"/>
</dbReference>
<dbReference type="Pfam" id="PF05683">
    <property type="entry name" value="Fumerase_C"/>
    <property type="match status" value="1"/>
</dbReference>
<reference evidence="5" key="1">
    <citation type="submission" date="2008-01" db="EMBL/GenBank/DDBJ databases">
        <title>Complete sequence of Thermoanaerobacter pseudethanolicus 39E.</title>
        <authorList>
            <person name="Copeland A."/>
            <person name="Lucas S."/>
            <person name="Lapidus A."/>
            <person name="Barry K."/>
            <person name="Glavina del Rio T."/>
            <person name="Dalin E."/>
            <person name="Tice H."/>
            <person name="Pitluck S."/>
            <person name="Bruce D."/>
            <person name="Goodwin L."/>
            <person name="Saunders E."/>
            <person name="Brettin T."/>
            <person name="Detter J.C."/>
            <person name="Han C."/>
            <person name="Schmutz J."/>
            <person name="Larimer F."/>
            <person name="Land M."/>
            <person name="Hauser L."/>
            <person name="Kyrpides N."/>
            <person name="Lykidis A."/>
            <person name="Hemme C."/>
            <person name="Fields M.W."/>
            <person name="He Z."/>
            <person name="Zhou J."/>
            <person name="Richardson P."/>
        </authorList>
    </citation>
    <scope>NUCLEOTIDE SEQUENCE [LARGE SCALE GENOMIC DNA]</scope>
    <source>
        <strain evidence="5">ATCC 33223 / DSM 2355 / 39E</strain>
    </source>
</reference>
<sequence length="188" mass="21045">MGMYKKINTPLTEEIVNQLKAGDLILLSGEIYTARDEAHKRMIESLNRGEKLPFEIRNSVIYYVGPCPSKPGQVVGSCGPTTSGRMDKYTPVLIELGLKGMIGKGYRSKEVIEAMKKYKAVYFTAIGGAGALLAQKVKKAEIVAYEDLGTEAIYKFLVKDFPVIVTIDIHSNDLYEIEREKYKTNLKR</sequence>
<feature type="domain" description="Fe-S hydro-lyase tartrate dehydratase beta-type catalytic" evidence="3">
    <location>
        <begin position="7"/>
        <end position="176"/>
    </location>
</feature>
<dbReference type="Proteomes" id="UP000002156">
    <property type="component" value="Chromosome"/>
</dbReference>
<dbReference type="InterPro" id="IPR036660">
    <property type="entry name" value="Fe-S_hydroAse_TtdB_cat_sf"/>
</dbReference>
<dbReference type="NCBIfam" id="NF005310">
    <property type="entry name" value="PRK06842.1"/>
    <property type="match status" value="1"/>
</dbReference>
<dbReference type="KEGG" id="tpd:Teth39_2170"/>
<evidence type="ECO:0000256" key="1">
    <source>
        <dbReference type="ARBA" id="ARBA00008876"/>
    </source>
</evidence>
<dbReference type="SUPFAM" id="SSF117457">
    <property type="entry name" value="FumA C-terminal domain-like"/>
    <property type="match status" value="1"/>
</dbReference>
<evidence type="ECO:0000259" key="3">
    <source>
        <dbReference type="Pfam" id="PF05683"/>
    </source>
</evidence>
<name>B0K7X2_THEP3</name>
<organism evidence="4 5">
    <name type="scientific">Thermoanaerobacter pseudethanolicus (strain ATCC 33223 / 39E)</name>
    <name type="common">Clostridium thermohydrosulfuricum</name>
    <dbReference type="NCBI Taxonomy" id="340099"/>
    <lineage>
        <taxon>Bacteria</taxon>
        <taxon>Bacillati</taxon>
        <taxon>Bacillota</taxon>
        <taxon>Clostridia</taxon>
        <taxon>Thermoanaerobacterales</taxon>
        <taxon>Thermoanaerobacteraceae</taxon>
        <taxon>Thermoanaerobacter</taxon>
    </lineage>
</organism>
<dbReference type="eggNOG" id="COG1838">
    <property type="taxonomic scope" value="Bacteria"/>
</dbReference>
<accession>B0K7X2</accession>
<dbReference type="NCBIfam" id="TIGR00723">
    <property type="entry name" value="ttdB_fumA_fumB"/>
    <property type="match status" value="1"/>
</dbReference>
<protein>
    <submittedName>
        <fullName evidence="4">Hydro-lyase, Fe-S type, tartrate/fumarate subfamily, beta subunit</fullName>
    </submittedName>
</protein>
<evidence type="ECO:0000313" key="4">
    <source>
        <dbReference type="EMBL" id="ABY95792.1"/>
    </source>
</evidence>
<proteinExistence type="inferred from homology"/>
<dbReference type="AlphaFoldDB" id="B0K7X2"/>
<keyword evidence="2 4" id="KW-0456">Lyase</keyword>
<evidence type="ECO:0000313" key="5">
    <source>
        <dbReference type="Proteomes" id="UP000002156"/>
    </source>
</evidence>
<dbReference type="InterPro" id="IPR004647">
    <property type="entry name" value="Fe-S_hydro-lyase_TtdB-typ_cat"/>
</dbReference>
<dbReference type="PANTHER" id="PTHR43351:SF2">
    <property type="entry name" value="L(+)-TARTRATE DEHYDRATASE SUBUNIT BETA-RELATED"/>
    <property type="match status" value="1"/>
</dbReference>
<dbReference type="GO" id="GO:0016836">
    <property type="term" value="F:hydro-lyase activity"/>
    <property type="evidence" value="ECO:0007669"/>
    <property type="project" value="InterPro"/>
</dbReference>
<evidence type="ECO:0000256" key="2">
    <source>
        <dbReference type="ARBA" id="ARBA00023239"/>
    </source>
</evidence>
<comment type="similarity">
    <text evidence="1">Belongs to the class-I fumarase family.</text>
</comment>